<feature type="domain" description="Peptidase M14" evidence="8">
    <location>
        <begin position="1"/>
        <end position="289"/>
    </location>
</feature>
<organism evidence="9 10">
    <name type="scientific">Candidatus Scatomorpha pullistercoris</name>
    <dbReference type="NCBI Taxonomy" id="2840929"/>
    <lineage>
        <taxon>Bacteria</taxon>
        <taxon>Bacillati</taxon>
        <taxon>Bacillota</taxon>
        <taxon>Clostridia</taxon>
        <taxon>Eubacteriales</taxon>
        <taxon>Candidatus Scatomorpha</taxon>
    </lineage>
</organism>
<evidence type="ECO:0000256" key="4">
    <source>
        <dbReference type="ARBA" id="ARBA00022801"/>
    </source>
</evidence>
<dbReference type="SMART" id="SM00631">
    <property type="entry name" value="Zn_pept"/>
    <property type="match status" value="1"/>
</dbReference>
<sequence length="292" mass="32221">MKNSTQWSTRQLAAEVLRTASQGAYGAAGLYGRSVAGRPLHWFSLGRGRRRLLFAAAQHANEWITAPLLMRFADELASGTWPGVLEEVKVWFAPLVNPDGVDLVTGALVSGPLYENAKRIAAQYPDIPFPDGWKANIGGVDLNLQFPAGWQEAKRIKFEQGYTRPAPRDYVGRAPLCAPESRALYRLTKRVAPDMVVTLHTQGEVIYWKYLDLEPPGARACGEALAEASGYALEDTPYASGHAGYKDWFILDYDRPGYTVECGLGENPLPFTDFEDIYPKVRALLARAVLGC</sequence>
<dbReference type="PANTHER" id="PTHR11705">
    <property type="entry name" value="PROTEASE FAMILY M14 CARBOXYPEPTIDASE A,B"/>
    <property type="match status" value="1"/>
</dbReference>
<dbReference type="EMBL" id="DVJS01000247">
    <property type="protein sequence ID" value="HIS98262.1"/>
    <property type="molecule type" value="Genomic_DNA"/>
</dbReference>
<dbReference type="Proteomes" id="UP000886876">
    <property type="component" value="Unassembled WGS sequence"/>
</dbReference>
<dbReference type="SUPFAM" id="SSF53187">
    <property type="entry name" value="Zn-dependent exopeptidases"/>
    <property type="match status" value="1"/>
</dbReference>
<evidence type="ECO:0000256" key="5">
    <source>
        <dbReference type="ARBA" id="ARBA00022833"/>
    </source>
</evidence>
<dbReference type="PROSITE" id="PS52035">
    <property type="entry name" value="PEPTIDASE_M14"/>
    <property type="match status" value="1"/>
</dbReference>
<comment type="caution">
    <text evidence="9">The sequence shown here is derived from an EMBL/GenBank/DDBJ whole genome shotgun (WGS) entry which is preliminary data.</text>
</comment>
<protein>
    <recommendedName>
        <fullName evidence="8">Peptidase M14 domain-containing protein</fullName>
    </recommendedName>
</protein>
<reference evidence="9" key="2">
    <citation type="journal article" date="2021" name="PeerJ">
        <title>Extensive microbial diversity within the chicken gut microbiome revealed by metagenomics and culture.</title>
        <authorList>
            <person name="Gilroy R."/>
            <person name="Ravi A."/>
            <person name="Getino M."/>
            <person name="Pursley I."/>
            <person name="Horton D.L."/>
            <person name="Alikhan N.F."/>
            <person name="Baker D."/>
            <person name="Gharbi K."/>
            <person name="Hall N."/>
            <person name="Watson M."/>
            <person name="Adriaenssens E.M."/>
            <person name="Foster-Nyarko E."/>
            <person name="Jarju S."/>
            <person name="Secka A."/>
            <person name="Antonio M."/>
            <person name="Oren A."/>
            <person name="Chaudhuri R.R."/>
            <person name="La Ragione R."/>
            <person name="Hildebrand F."/>
            <person name="Pallen M.J."/>
        </authorList>
    </citation>
    <scope>NUCLEOTIDE SEQUENCE</scope>
    <source>
        <strain evidence="9">ChiHecec3B27-6122</strain>
    </source>
</reference>
<comment type="cofactor">
    <cofactor evidence="1">
        <name>Zn(2+)</name>
        <dbReference type="ChEBI" id="CHEBI:29105"/>
    </cofactor>
</comment>
<evidence type="ECO:0000256" key="2">
    <source>
        <dbReference type="ARBA" id="ARBA00005988"/>
    </source>
</evidence>
<evidence type="ECO:0000259" key="8">
    <source>
        <dbReference type="PROSITE" id="PS52035"/>
    </source>
</evidence>
<dbReference type="InterPro" id="IPR000834">
    <property type="entry name" value="Peptidase_M14"/>
</dbReference>
<dbReference type="Pfam" id="PF00246">
    <property type="entry name" value="Peptidase_M14"/>
    <property type="match status" value="1"/>
</dbReference>
<feature type="active site" description="Proton donor/acceptor" evidence="7">
    <location>
        <position position="261"/>
    </location>
</feature>
<evidence type="ECO:0000256" key="7">
    <source>
        <dbReference type="PROSITE-ProRule" id="PRU01379"/>
    </source>
</evidence>
<dbReference type="CDD" id="cd06229">
    <property type="entry name" value="M14_Endopeptidase_I"/>
    <property type="match status" value="1"/>
</dbReference>
<name>A0A9D1KAH1_9FIRM</name>
<keyword evidence="6" id="KW-0482">Metalloprotease</keyword>
<keyword evidence="5" id="KW-0862">Zinc</keyword>
<evidence type="ECO:0000313" key="10">
    <source>
        <dbReference type="Proteomes" id="UP000886876"/>
    </source>
</evidence>
<reference evidence="9" key="1">
    <citation type="submission" date="2020-10" db="EMBL/GenBank/DDBJ databases">
        <authorList>
            <person name="Gilroy R."/>
        </authorList>
    </citation>
    <scope>NUCLEOTIDE SEQUENCE</scope>
    <source>
        <strain evidence="9">ChiHecec3B27-6122</strain>
    </source>
</reference>
<dbReference type="Gene3D" id="3.40.630.10">
    <property type="entry name" value="Zn peptidases"/>
    <property type="match status" value="1"/>
</dbReference>
<dbReference type="GO" id="GO:0006508">
    <property type="term" value="P:proteolysis"/>
    <property type="evidence" value="ECO:0007669"/>
    <property type="project" value="UniProtKB-KW"/>
</dbReference>
<gene>
    <name evidence="9" type="ORF">IAD42_09820</name>
</gene>
<keyword evidence="4" id="KW-0378">Hydrolase</keyword>
<evidence type="ECO:0000313" key="9">
    <source>
        <dbReference type="EMBL" id="HIS98262.1"/>
    </source>
</evidence>
<evidence type="ECO:0000256" key="6">
    <source>
        <dbReference type="ARBA" id="ARBA00023049"/>
    </source>
</evidence>
<dbReference type="GO" id="GO:0004181">
    <property type="term" value="F:metallocarboxypeptidase activity"/>
    <property type="evidence" value="ECO:0007669"/>
    <property type="project" value="InterPro"/>
</dbReference>
<accession>A0A9D1KAH1</accession>
<comment type="similarity">
    <text evidence="2 7">Belongs to the peptidase M14 family.</text>
</comment>
<keyword evidence="3" id="KW-0645">Protease</keyword>
<dbReference type="InterPro" id="IPR034274">
    <property type="entry name" value="ENP1_M14_CPD"/>
</dbReference>
<dbReference type="PRINTS" id="PR00765">
    <property type="entry name" value="CRBOXYPTASEA"/>
</dbReference>
<dbReference type="AlphaFoldDB" id="A0A9D1KAH1"/>
<dbReference type="GO" id="GO:0008270">
    <property type="term" value="F:zinc ion binding"/>
    <property type="evidence" value="ECO:0007669"/>
    <property type="project" value="InterPro"/>
</dbReference>
<dbReference type="GO" id="GO:0005615">
    <property type="term" value="C:extracellular space"/>
    <property type="evidence" value="ECO:0007669"/>
    <property type="project" value="TreeGrafter"/>
</dbReference>
<evidence type="ECO:0000256" key="1">
    <source>
        <dbReference type="ARBA" id="ARBA00001947"/>
    </source>
</evidence>
<proteinExistence type="inferred from homology"/>
<evidence type="ECO:0000256" key="3">
    <source>
        <dbReference type="ARBA" id="ARBA00022670"/>
    </source>
</evidence>
<dbReference type="PANTHER" id="PTHR11705:SF143">
    <property type="entry name" value="SLL0236 PROTEIN"/>
    <property type="match status" value="1"/>
</dbReference>